<keyword evidence="1" id="KW-0175">Coiled coil</keyword>
<proteinExistence type="predicted"/>
<dbReference type="VEuPathDB" id="TrichDB:TVAG_444810"/>
<protein>
    <submittedName>
        <fullName evidence="2">Uncharacterized protein</fullName>
    </submittedName>
</protein>
<keyword evidence="3" id="KW-1185">Reference proteome</keyword>
<evidence type="ECO:0000256" key="1">
    <source>
        <dbReference type="SAM" id="Coils"/>
    </source>
</evidence>
<dbReference type="AlphaFoldDB" id="A2FRX9"/>
<dbReference type="SMR" id="A2FRX9"/>
<evidence type="ECO:0000313" key="3">
    <source>
        <dbReference type="Proteomes" id="UP000001542"/>
    </source>
</evidence>
<accession>A2FRX9</accession>
<dbReference type="VEuPathDB" id="TrichDB:TVAGG3_0659490"/>
<dbReference type="Proteomes" id="UP000001542">
    <property type="component" value="Unassembled WGS sequence"/>
</dbReference>
<dbReference type="KEGG" id="tva:4750056"/>
<evidence type="ECO:0000313" key="2">
    <source>
        <dbReference type="EMBL" id="EAX92345.1"/>
    </source>
</evidence>
<sequence length="703" mass="81724">MDLNGNQAQQNPKITFSQYISAIKRDISYLYIPFSKQTQFSNEINRADLIGNEILTLHNRSNISKVASYKAILDEILKQIQSYFSQPLEAIISDFVKSNLDEIEATVINLMENKNKTKTTENDYQKSHFSKQIEEIRLLLSNYKSNQDVNDSILMNLNILSGDIQSEFSNQSMNAVKGAFISINNSIECITAPNNIISSSQTYIQEIERLNNQIIDLLNNFVNKQPISAENSEEIETTTENEANTELVNLQKLKDNITKEIDAENREISDMKTEILKNYKEIQEREEYYETFKVPQDTNDIYIEYTQLLSQKKEIQNEIEKIESQKREIEQQLLTSIPISPETRRMQAQNQYYVKLNAAYENFNRKMLWDIQNLNVLTREMMNDGSTVVFNNSQLKNENLKLNQDINSAESGLAFINQQRDEIVNVIEEIYSTEEVETAIFSLISENFDAKNEKTFVSEEIKAFRGRIQSEEDLVKALNNQINENEEKEQKSLKIISNLLENINKKMEELRNSSNSNKVERLQPKELLNRAKFDENSVIFDDLIKLQVKYKKLYFKEDKDNPSDELLKMSEKLYQKTDKLKKSGNLENLKAIKKYFADLEAQRDRIILHATRGAEKQTELAFSENDLEESELNLTLLGLKAENSGYEVKFDQKTLDRIEKARSKMLSTLSDLKLFDDWVNLYVDEDEKKNPLIDKINSLIENS</sequence>
<dbReference type="RefSeq" id="XP_001305275.1">
    <property type="nucleotide sequence ID" value="XM_001305274.1"/>
</dbReference>
<feature type="coiled-coil region" evidence="1">
    <location>
        <begin position="305"/>
        <end position="335"/>
    </location>
</feature>
<organism evidence="2 3">
    <name type="scientific">Trichomonas vaginalis (strain ATCC PRA-98 / G3)</name>
    <dbReference type="NCBI Taxonomy" id="412133"/>
    <lineage>
        <taxon>Eukaryota</taxon>
        <taxon>Metamonada</taxon>
        <taxon>Parabasalia</taxon>
        <taxon>Trichomonadida</taxon>
        <taxon>Trichomonadidae</taxon>
        <taxon>Trichomonas</taxon>
    </lineage>
</organism>
<dbReference type="EMBL" id="DS113972">
    <property type="protein sequence ID" value="EAX92345.1"/>
    <property type="molecule type" value="Genomic_DNA"/>
</dbReference>
<feature type="coiled-coil region" evidence="1">
    <location>
        <begin position="200"/>
        <end position="274"/>
    </location>
</feature>
<reference evidence="2" key="1">
    <citation type="submission" date="2006-10" db="EMBL/GenBank/DDBJ databases">
        <authorList>
            <person name="Amadeo P."/>
            <person name="Zhao Q."/>
            <person name="Wortman J."/>
            <person name="Fraser-Liggett C."/>
            <person name="Carlton J."/>
        </authorList>
    </citation>
    <scope>NUCLEOTIDE SEQUENCE</scope>
    <source>
        <strain evidence="2">G3</strain>
    </source>
</reference>
<gene>
    <name evidence="2" type="ORF">TVAG_444810</name>
</gene>
<name>A2FRX9_TRIV3</name>
<feature type="coiled-coil region" evidence="1">
    <location>
        <begin position="461"/>
        <end position="520"/>
    </location>
</feature>
<reference evidence="2" key="2">
    <citation type="journal article" date="2007" name="Science">
        <title>Draft genome sequence of the sexually transmitted pathogen Trichomonas vaginalis.</title>
        <authorList>
            <person name="Carlton J.M."/>
            <person name="Hirt R.P."/>
            <person name="Silva J.C."/>
            <person name="Delcher A.L."/>
            <person name="Schatz M."/>
            <person name="Zhao Q."/>
            <person name="Wortman J.R."/>
            <person name="Bidwell S.L."/>
            <person name="Alsmark U.C.M."/>
            <person name="Besteiro S."/>
            <person name="Sicheritz-Ponten T."/>
            <person name="Noel C.J."/>
            <person name="Dacks J.B."/>
            <person name="Foster P.G."/>
            <person name="Simillion C."/>
            <person name="Van de Peer Y."/>
            <person name="Miranda-Saavedra D."/>
            <person name="Barton G.J."/>
            <person name="Westrop G.D."/>
            <person name="Mueller S."/>
            <person name="Dessi D."/>
            <person name="Fiori P.L."/>
            <person name="Ren Q."/>
            <person name="Paulsen I."/>
            <person name="Zhang H."/>
            <person name="Bastida-Corcuera F.D."/>
            <person name="Simoes-Barbosa A."/>
            <person name="Brown M.T."/>
            <person name="Hayes R.D."/>
            <person name="Mukherjee M."/>
            <person name="Okumura C.Y."/>
            <person name="Schneider R."/>
            <person name="Smith A.J."/>
            <person name="Vanacova S."/>
            <person name="Villalvazo M."/>
            <person name="Haas B.J."/>
            <person name="Pertea M."/>
            <person name="Feldblyum T.V."/>
            <person name="Utterback T.R."/>
            <person name="Shu C.L."/>
            <person name="Osoegawa K."/>
            <person name="de Jong P.J."/>
            <person name="Hrdy I."/>
            <person name="Horvathova L."/>
            <person name="Zubacova Z."/>
            <person name="Dolezal P."/>
            <person name="Malik S.B."/>
            <person name="Logsdon J.M. Jr."/>
            <person name="Henze K."/>
            <person name="Gupta A."/>
            <person name="Wang C.C."/>
            <person name="Dunne R.L."/>
            <person name="Upcroft J.A."/>
            <person name="Upcroft P."/>
            <person name="White O."/>
            <person name="Salzberg S.L."/>
            <person name="Tang P."/>
            <person name="Chiu C.-H."/>
            <person name="Lee Y.-S."/>
            <person name="Embley T.M."/>
            <person name="Coombs G.H."/>
            <person name="Mottram J.C."/>
            <person name="Tachezy J."/>
            <person name="Fraser-Liggett C.M."/>
            <person name="Johnson P.J."/>
        </authorList>
    </citation>
    <scope>NUCLEOTIDE SEQUENCE [LARGE SCALE GENOMIC DNA]</scope>
    <source>
        <strain evidence="2">G3</strain>
    </source>
</reference>
<dbReference type="InParanoid" id="A2FRX9"/>